<evidence type="ECO:0000313" key="8">
    <source>
        <dbReference type="Proteomes" id="UP000198862"/>
    </source>
</evidence>
<dbReference type="AlphaFoldDB" id="A0A1I1NJJ3"/>
<evidence type="ECO:0000256" key="3">
    <source>
        <dbReference type="ARBA" id="ARBA00022729"/>
    </source>
</evidence>
<accession>A0A1I1NJJ3</accession>
<reference evidence="7 8" key="1">
    <citation type="submission" date="2016-10" db="EMBL/GenBank/DDBJ databases">
        <authorList>
            <person name="de Groot N.N."/>
        </authorList>
    </citation>
    <scope>NUCLEOTIDE SEQUENCE [LARGE SCALE GENOMIC DNA]</scope>
    <source>
        <strain evidence="7 8">DSM 6059</strain>
    </source>
</reference>
<organism evidence="7 8">
    <name type="scientific">Pseudoalteromonas denitrificans DSM 6059</name>
    <dbReference type="NCBI Taxonomy" id="1123010"/>
    <lineage>
        <taxon>Bacteria</taxon>
        <taxon>Pseudomonadati</taxon>
        <taxon>Pseudomonadota</taxon>
        <taxon>Gammaproteobacteria</taxon>
        <taxon>Alteromonadales</taxon>
        <taxon>Pseudoalteromonadaceae</taxon>
        <taxon>Pseudoalteromonas</taxon>
    </lineage>
</organism>
<proteinExistence type="inferred from homology"/>
<protein>
    <submittedName>
        <fullName evidence="7">MltA-interacting protein MipA</fullName>
    </submittedName>
</protein>
<dbReference type="STRING" id="1123010.SAMN02745724_03092"/>
<dbReference type="InterPro" id="IPR010583">
    <property type="entry name" value="MipA"/>
</dbReference>
<dbReference type="GO" id="GO:0009279">
    <property type="term" value="C:cell outer membrane"/>
    <property type="evidence" value="ECO:0007669"/>
    <property type="project" value="UniProtKB-SubCell"/>
</dbReference>
<evidence type="ECO:0000256" key="6">
    <source>
        <dbReference type="SAM" id="SignalP"/>
    </source>
</evidence>
<keyword evidence="8" id="KW-1185">Reference proteome</keyword>
<keyword evidence="3 6" id="KW-0732">Signal</keyword>
<comment type="similarity">
    <text evidence="2">Belongs to the MipA/OmpV family.</text>
</comment>
<comment type="subcellular location">
    <subcellularLocation>
        <location evidence="1">Cell outer membrane</location>
    </subcellularLocation>
</comment>
<dbReference type="Proteomes" id="UP000198862">
    <property type="component" value="Unassembled WGS sequence"/>
</dbReference>
<dbReference type="EMBL" id="FOLO01000026">
    <property type="protein sequence ID" value="SFC97819.1"/>
    <property type="molecule type" value="Genomic_DNA"/>
</dbReference>
<gene>
    <name evidence="7" type="ORF">SAMN02745724_03092</name>
</gene>
<dbReference type="Pfam" id="PF06629">
    <property type="entry name" value="MipA"/>
    <property type="match status" value="1"/>
</dbReference>
<keyword evidence="5" id="KW-0998">Cell outer membrane</keyword>
<sequence length="295" mass="32969">MKLSLNIVTAISLAGLAFSNDLLAEDVSHSIRSAAQNNTSNNSFIQVGVEMSTGSGRYGNFDEIRWIINGNLNWNGFFIEQFSDNSDPFTEKHGTISNPITLGYNFSDSEKWSFDTILSRRHKGGSCKVYIDSTNSCSLKSEGDAMLGGRLTHYIDNTIIQLMLEHDVSGNHQGNIVSALVGQSWQYRNWNFHGLLSAQYTDDKLNNYYYGLSENELENYNIIDFDKDNMRLLDVGSGFKYTAEIGATYPLLEDWIFKATARYISFSGAVLNSDPIIGGSGNDFTTFRTSISYVF</sequence>
<evidence type="ECO:0000313" key="7">
    <source>
        <dbReference type="EMBL" id="SFC97819.1"/>
    </source>
</evidence>
<dbReference type="PANTHER" id="PTHR38776">
    <property type="entry name" value="MLTA-INTERACTING PROTEIN-RELATED"/>
    <property type="match status" value="1"/>
</dbReference>
<feature type="signal peptide" evidence="6">
    <location>
        <begin position="1"/>
        <end position="24"/>
    </location>
</feature>
<feature type="chain" id="PRO_5011721542" evidence="6">
    <location>
        <begin position="25"/>
        <end position="295"/>
    </location>
</feature>
<evidence type="ECO:0000256" key="1">
    <source>
        <dbReference type="ARBA" id="ARBA00004442"/>
    </source>
</evidence>
<evidence type="ECO:0000256" key="2">
    <source>
        <dbReference type="ARBA" id="ARBA00005722"/>
    </source>
</evidence>
<dbReference type="PANTHER" id="PTHR38776:SF1">
    <property type="entry name" value="MLTA-INTERACTING PROTEIN-RELATED"/>
    <property type="match status" value="1"/>
</dbReference>
<name>A0A1I1NJJ3_9GAMM</name>
<keyword evidence="4" id="KW-0472">Membrane</keyword>
<evidence type="ECO:0000256" key="4">
    <source>
        <dbReference type="ARBA" id="ARBA00023136"/>
    </source>
</evidence>
<dbReference type="RefSeq" id="WP_177208066.1">
    <property type="nucleotide sequence ID" value="NZ_FOLO01000026.1"/>
</dbReference>
<evidence type="ECO:0000256" key="5">
    <source>
        <dbReference type="ARBA" id="ARBA00023237"/>
    </source>
</evidence>